<reference evidence="1 2" key="1">
    <citation type="journal article" date="2013" name="PLoS ONE">
        <title>Poles Apart: Arctic and Antarctic Octadecabacter strains Share High Genome Plasticity and a New Type of Xanthorhodopsin.</title>
        <authorList>
            <person name="Vollmers J."/>
            <person name="Voget S."/>
            <person name="Dietrich S."/>
            <person name="Gollnow K."/>
            <person name="Smits M."/>
            <person name="Meyer K."/>
            <person name="Brinkhoff T."/>
            <person name="Simon M."/>
            <person name="Daniel R."/>
        </authorList>
    </citation>
    <scope>NUCLEOTIDE SEQUENCE [LARGE SCALE GENOMIC DNA]</scope>
    <source>
        <strain evidence="1 2">238</strain>
    </source>
</reference>
<keyword evidence="2" id="KW-1185">Reference proteome</keyword>
<dbReference type="KEGG" id="oar:OA238_c04950"/>
<accession>M9RDP3</accession>
<organism evidence="1 2">
    <name type="scientific">Octadecabacter arcticus 238</name>
    <dbReference type="NCBI Taxonomy" id="391616"/>
    <lineage>
        <taxon>Bacteria</taxon>
        <taxon>Pseudomonadati</taxon>
        <taxon>Pseudomonadota</taxon>
        <taxon>Alphaproteobacteria</taxon>
        <taxon>Rhodobacterales</taxon>
        <taxon>Roseobacteraceae</taxon>
        <taxon>Octadecabacter</taxon>
    </lineage>
</organism>
<dbReference type="AlphaFoldDB" id="M9RDP3"/>
<dbReference type="OrthoDB" id="9816309at2"/>
<sequence>MANEGARVMAGPFAVEQQVLASIAVFPRVRLHVMPATDQRSIKGLLRTFTDPARLDALSKSGLIDSVSEKILIDGEWSVEWDVDGDTLVVTWRETHNNMDESSVDEDGADAAGFGTTRFKLNIEQKLGGTQERVFSDKQMSLILQIPVSALES</sequence>
<dbReference type="EMBL" id="CP003742">
    <property type="protein sequence ID" value="AGI70734.1"/>
    <property type="molecule type" value="Genomic_DNA"/>
</dbReference>
<protein>
    <submittedName>
        <fullName evidence="1">Uncharacterized protein</fullName>
    </submittedName>
</protein>
<gene>
    <name evidence="1" type="ORF">OA238_c04950</name>
</gene>
<dbReference type="RefSeq" id="WP_015493970.1">
    <property type="nucleotide sequence ID" value="NC_020908.1"/>
</dbReference>
<dbReference type="Proteomes" id="UP000004688">
    <property type="component" value="Chromosome"/>
</dbReference>
<dbReference type="HOGENOM" id="CLU_1711386_0_0_5"/>
<evidence type="ECO:0000313" key="1">
    <source>
        <dbReference type="EMBL" id="AGI70734.1"/>
    </source>
</evidence>
<dbReference type="STRING" id="391616.OA238_c04950"/>
<name>M9RDP3_9RHOB</name>
<evidence type="ECO:0000313" key="2">
    <source>
        <dbReference type="Proteomes" id="UP000004688"/>
    </source>
</evidence>
<proteinExistence type="predicted"/>